<dbReference type="InterPro" id="IPR044688">
    <property type="entry name" value="SCI-1-like"/>
</dbReference>
<feature type="compositionally biased region" description="Basic and acidic residues" evidence="1">
    <location>
        <begin position="1"/>
        <end position="10"/>
    </location>
</feature>
<accession>A0A4P7N2Q1</accession>
<protein>
    <recommendedName>
        <fullName evidence="4">RNA helicase HEL117</fullName>
    </recommendedName>
</protein>
<organism evidence="2 3">
    <name type="scientific">Pyricularia oryzae</name>
    <name type="common">Rice blast fungus</name>
    <name type="synonym">Magnaporthe oryzae</name>
    <dbReference type="NCBI Taxonomy" id="318829"/>
    <lineage>
        <taxon>Eukaryota</taxon>
        <taxon>Fungi</taxon>
        <taxon>Dikarya</taxon>
        <taxon>Ascomycota</taxon>
        <taxon>Pezizomycotina</taxon>
        <taxon>Sordariomycetes</taxon>
        <taxon>Sordariomycetidae</taxon>
        <taxon>Magnaporthales</taxon>
        <taxon>Pyriculariaceae</taxon>
        <taxon>Pyricularia</taxon>
    </lineage>
</organism>
<reference evidence="2 3" key="1">
    <citation type="journal article" date="2019" name="Mol. Biol. Evol.">
        <title>Blast fungal genomes show frequent chromosomal changes, gene gains and losses, and effector gene turnover.</title>
        <authorList>
            <person name="Gomez Luciano L.B."/>
            <person name="Jason Tsai I."/>
            <person name="Chuma I."/>
            <person name="Tosa Y."/>
            <person name="Chen Y.H."/>
            <person name="Li J.Y."/>
            <person name="Li M.Y."/>
            <person name="Jade Lu M.Y."/>
            <person name="Nakayashiki H."/>
            <person name="Li W.H."/>
        </authorList>
    </citation>
    <scope>NUCLEOTIDE SEQUENCE [LARGE SCALE GENOMIC DNA]</scope>
    <source>
        <strain evidence="2">MZ5-1-6</strain>
    </source>
</reference>
<name>A0A4P7N2Q1_PYROR</name>
<dbReference type="AlphaFoldDB" id="A0A4P7N2Q1"/>
<feature type="compositionally biased region" description="Acidic residues" evidence="1">
    <location>
        <begin position="230"/>
        <end position="243"/>
    </location>
</feature>
<evidence type="ECO:0008006" key="4">
    <source>
        <dbReference type="Google" id="ProtNLM"/>
    </source>
</evidence>
<feature type="compositionally biased region" description="Basic and acidic residues" evidence="1">
    <location>
        <begin position="322"/>
        <end position="341"/>
    </location>
</feature>
<dbReference type="EMBL" id="CP034205">
    <property type="protein sequence ID" value="QBZ55752.1"/>
    <property type="molecule type" value="Genomic_DNA"/>
</dbReference>
<feature type="region of interest" description="Disordered" evidence="1">
    <location>
        <begin position="1"/>
        <end position="105"/>
    </location>
</feature>
<evidence type="ECO:0000256" key="1">
    <source>
        <dbReference type="SAM" id="MobiDB-lite"/>
    </source>
</evidence>
<feature type="compositionally biased region" description="Basic residues" evidence="1">
    <location>
        <begin position="51"/>
        <end position="67"/>
    </location>
</feature>
<evidence type="ECO:0000313" key="2">
    <source>
        <dbReference type="EMBL" id="QBZ55752.1"/>
    </source>
</evidence>
<gene>
    <name evidence="2" type="ORF">PoMZ_00654</name>
</gene>
<dbReference type="Proteomes" id="UP000294847">
    <property type="component" value="Chromosome 2"/>
</dbReference>
<dbReference type="PANTHER" id="PTHR34117:SF1">
    <property type="entry name" value="STYLE CELL-CYCLE INHIBITOR 1"/>
    <property type="match status" value="1"/>
</dbReference>
<proteinExistence type="predicted"/>
<feature type="region of interest" description="Disordered" evidence="1">
    <location>
        <begin position="179"/>
        <end position="388"/>
    </location>
</feature>
<dbReference type="PANTHER" id="PTHR34117">
    <property type="entry name" value="STYLE CELL-CYCLE INHIBITOR 1"/>
    <property type="match status" value="1"/>
</dbReference>
<feature type="compositionally biased region" description="Basic and acidic residues" evidence="1">
    <location>
        <begin position="19"/>
        <end position="50"/>
    </location>
</feature>
<feature type="compositionally biased region" description="Basic and acidic residues" evidence="1">
    <location>
        <begin position="278"/>
        <end position="315"/>
    </location>
</feature>
<feature type="compositionally biased region" description="Basic and acidic residues" evidence="1">
    <location>
        <begin position="212"/>
        <end position="229"/>
    </location>
</feature>
<evidence type="ECO:0000313" key="3">
    <source>
        <dbReference type="Proteomes" id="UP000294847"/>
    </source>
</evidence>
<sequence length="423" mass="48563">MPSDKQDYRGRSQSPAPRSRREMSNRSGRHDDDHTHRRRRRDEDSVDEGRSHRHHHHHHRSHRRKRSRSPERPSSSKRSRPTAASMMSDEDGDAGGTRTGPKQLPLGARALSRHGDYNAFEPLFANYLDLHHQVDVFELSGRELQQRWRSFVRRWNAGKLSEGWYDPEMFARVTKEWEGEDGKAARAAAATSRGTLSPDRMRRRSVSGSTPPKRDTLEADDVQRRAEQQHDEDEGGEDSDDEYVPPLPPPAGAEVALAHGWNDKRERQGPGIPSMQDLDVRHAEEEEAQLRSRDDMRLARRADRAEQKERLDEILPRAAAGTRERQLEKKRMVNEKMRGFREGSAGATEEAGDGELMGEGGGVSDYKAALAREQRKKTEREVRKEAEARAKVEELRQRMKRYQEKEERTIGALRELARQKFGG</sequence>
<feature type="compositionally biased region" description="Basic and acidic residues" evidence="1">
    <location>
        <begin position="370"/>
        <end position="388"/>
    </location>
</feature>